<evidence type="ECO:0000256" key="1">
    <source>
        <dbReference type="SAM" id="Phobius"/>
    </source>
</evidence>
<keyword evidence="1" id="KW-0472">Membrane</keyword>
<gene>
    <name evidence="2" type="ORF">C8P66_14415</name>
</gene>
<feature type="transmembrane region" description="Helical" evidence="1">
    <location>
        <begin position="175"/>
        <end position="192"/>
    </location>
</feature>
<proteinExistence type="predicted"/>
<dbReference type="RefSeq" id="WP_111400537.1">
    <property type="nucleotide sequence ID" value="NZ_QKYU01000044.1"/>
</dbReference>
<feature type="transmembrane region" description="Helical" evidence="1">
    <location>
        <begin position="199"/>
        <end position="219"/>
    </location>
</feature>
<keyword evidence="1" id="KW-1133">Transmembrane helix</keyword>
<sequence length="267" mass="27900">MTDPTPPRRTLPLATLLLALAQPVAGAIPFLGLGHSIGDMAAASTTAASPATYAFVIWTPIFLLSIIWAVRQMWLEDATTERLRRPLALAFALNVLWMLLAEFTANGLHLVAVLAGGVAAALWAFLPEARRLPEGAFARWLLRPFLGLFAGWVTAAVFANLAGALKATGLDPDPWLSALIVLLAGGMAAVVLRRAQGDPWYVLAAGWALVAVALADFGLAGVGVTGADGHAVQEFRVEIAGGIAALVALGGVVFSAFSIWRRGGMTA</sequence>
<reference evidence="2 3" key="1">
    <citation type="submission" date="2018-06" db="EMBL/GenBank/DDBJ databases">
        <title>Genomic Encyclopedia of Archaeal and Bacterial Type Strains, Phase II (KMG-II): from individual species to whole genera.</title>
        <authorList>
            <person name="Goeker M."/>
        </authorList>
    </citation>
    <scope>NUCLEOTIDE SEQUENCE [LARGE SCALE GENOMIC DNA]</scope>
    <source>
        <strain evidence="2 3">DSM 24525</strain>
    </source>
</reference>
<dbReference type="Proteomes" id="UP000249688">
    <property type="component" value="Unassembled WGS sequence"/>
</dbReference>
<name>A0A2W7HU60_9PROT</name>
<feature type="transmembrane region" description="Helical" evidence="1">
    <location>
        <begin position="145"/>
        <end position="163"/>
    </location>
</feature>
<comment type="caution">
    <text evidence="2">The sequence shown here is derived from an EMBL/GenBank/DDBJ whole genome shotgun (WGS) entry which is preliminary data.</text>
</comment>
<keyword evidence="1" id="KW-0812">Transmembrane</keyword>
<evidence type="ECO:0008006" key="4">
    <source>
        <dbReference type="Google" id="ProtNLM"/>
    </source>
</evidence>
<accession>A0A2W7HU60</accession>
<dbReference type="AlphaFoldDB" id="A0A2W7HU60"/>
<protein>
    <recommendedName>
        <fullName evidence="4">TspO/MBR related protein</fullName>
    </recommendedName>
</protein>
<feature type="transmembrane region" description="Helical" evidence="1">
    <location>
        <begin position="107"/>
        <end position="125"/>
    </location>
</feature>
<feature type="transmembrane region" description="Helical" evidence="1">
    <location>
        <begin position="239"/>
        <end position="260"/>
    </location>
</feature>
<keyword evidence="3" id="KW-1185">Reference proteome</keyword>
<feature type="transmembrane region" description="Helical" evidence="1">
    <location>
        <begin position="83"/>
        <end position="101"/>
    </location>
</feature>
<organism evidence="2 3">
    <name type="scientific">Humitalea rosea</name>
    <dbReference type="NCBI Taxonomy" id="990373"/>
    <lineage>
        <taxon>Bacteria</taxon>
        <taxon>Pseudomonadati</taxon>
        <taxon>Pseudomonadota</taxon>
        <taxon>Alphaproteobacteria</taxon>
        <taxon>Acetobacterales</taxon>
        <taxon>Roseomonadaceae</taxon>
        <taxon>Humitalea</taxon>
    </lineage>
</organism>
<feature type="transmembrane region" description="Helical" evidence="1">
    <location>
        <begin position="50"/>
        <end position="71"/>
    </location>
</feature>
<evidence type="ECO:0000313" key="2">
    <source>
        <dbReference type="EMBL" id="PZW37652.1"/>
    </source>
</evidence>
<dbReference type="OrthoDB" id="5189031at2"/>
<dbReference type="EMBL" id="QKYU01000044">
    <property type="protein sequence ID" value="PZW37652.1"/>
    <property type="molecule type" value="Genomic_DNA"/>
</dbReference>
<evidence type="ECO:0000313" key="3">
    <source>
        <dbReference type="Proteomes" id="UP000249688"/>
    </source>
</evidence>